<accession>A0A0S4JF40</accession>
<proteinExistence type="predicted"/>
<name>A0A0S4JF40_BODSA</name>
<evidence type="ECO:0000313" key="3">
    <source>
        <dbReference type="Proteomes" id="UP000051952"/>
    </source>
</evidence>
<reference evidence="3" key="1">
    <citation type="submission" date="2015-09" db="EMBL/GenBank/DDBJ databases">
        <authorList>
            <consortium name="Pathogen Informatics"/>
        </authorList>
    </citation>
    <scope>NUCLEOTIDE SEQUENCE [LARGE SCALE GENOMIC DNA]</scope>
    <source>
        <strain evidence="3">Lake Konstanz</strain>
    </source>
</reference>
<sequence>KIDATAFKSVTFMSSDNSPLTPPIRSFGAVLQPSPRPGTSSISSRGLLPPPPLAAISPKPPVPVAWRISPSSPRAIRSEPLVRVAQAAEFGAMFFSAQAANTDATTTTDENADSITGEPALTHTQEYCAGDILALSADEADDCCHPQHPLPPIDTDAADGPSVSSSYPLQGSSYPLQVSSALLSASFLPSVVVVVEGELTEHQPMERDEYDEAPITLNILPVPSLPAQVVANMDDEVCEHNWSVDAMIAIQSLVAETTLPFLGESHHASTSLF</sequence>
<feature type="compositionally biased region" description="Pro residues" evidence="1">
    <location>
        <begin position="48"/>
        <end position="61"/>
    </location>
</feature>
<dbReference type="VEuPathDB" id="TriTrypDB:BSAL_25385"/>
<protein>
    <submittedName>
        <fullName evidence="2">Uncharacterized protein</fullName>
    </submittedName>
</protein>
<evidence type="ECO:0000256" key="1">
    <source>
        <dbReference type="SAM" id="MobiDB-lite"/>
    </source>
</evidence>
<dbReference type="EMBL" id="CYKH01001800">
    <property type="protein sequence ID" value="CUG90178.1"/>
    <property type="molecule type" value="Genomic_DNA"/>
</dbReference>
<gene>
    <name evidence="2" type="ORF">BSAL_25385</name>
</gene>
<feature type="region of interest" description="Disordered" evidence="1">
    <location>
        <begin position="145"/>
        <end position="166"/>
    </location>
</feature>
<feature type="non-terminal residue" evidence="2">
    <location>
        <position position="1"/>
    </location>
</feature>
<keyword evidence="3" id="KW-1185">Reference proteome</keyword>
<dbReference type="Proteomes" id="UP000051952">
    <property type="component" value="Unassembled WGS sequence"/>
</dbReference>
<evidence type="ECO:0000313" key="2">
    <source>
        <dbReference type="EMBL" id="CUG90178.1"/>
    </source>
</evidence>
<organism evidence="2 3">
    <name type="scientific">Bodo saltans</name>
    <name type="common">Flagellated protozoan</name>
    <dbReference type="NCBI Taxonomy" id="75058"/>
    <lineage>
        <taxon>Eukaryota</taxon>
        <taxon>Discoba</taxon>
        <taxon>Euglenozoa</taxon>
        <taxon>Kinetoplastea</taxon>
        <taxon>Metakinetoplastina</taxon>
        <taxon>Eubodonida</taxon>
        <taxon>Bodonidae</taxon>
        <taxon>Bodo</taxon>
    </lineage>
</organism>
<feature type="region of interest" description="Disordered" evidence="1">
    <location>
        <begin position="26"/>
        <end position="61"/>
    </location>
</feature>
<dbReference type="AlphaFoldDB" id="A0A0S4JF40"/>